<dbReference type="PROSITE" id="PS50297">
    <property type="entry name" value="ANK_REP_REGION"/>
    <property type="match status" value="2"/>
</dbReference>
<evidence type="ECO:0000313" key="5">
    <source>
        <dbReference type="EMBL" id="CCK69833.1"/>
    </source>
</evidence>
<dbReference type="GO" id="GO:0032880">
    <property type="term" value="P:regulation of protein localization"/>
    <property type="evidence" value="ECO:0007669"/>
    <property type="project" value="EnsemblFungi"/>
</dbReference>
<feature type="repeat" description="ANK" evidence="3">
    <location>
        <begin position="88"/>
        <end position="108"/>
    </location>
</feature>
<dbReference type="GO" id="GO:0005634">
    <property type="term" value="C:nucleus"/>
    <property type="evidence" value="ECO:0007669"/>
    <property type="project" value="EnsemblFungi"/>
</dbReference>
<dbReference type="RefSeq" id="XP_022464079.1">
    <property type="nucleotide sequence ID" value="XM_022607489.1"/>
</dbReference>
<dbReference type="SMART" id="SM00248">
    <property type="entry name" value="ANK"/>
    <property type="match status" value="2"/>
</dbReference>
<sequence>MTLHNGPLDQEDQDAIILDARAGDLESLKEVFETLIDPSRLYTCRDLDTNSTALHMAAGNGYVDVVEYILGTVPPAELKKYVNLQNNTGNTALHWASLNGKLDVVELLCDKFEADPFLRNQFGHDAIFEAENNGKEEVENFFLKKYDVEPESDDEDRKDSDGKKSNVAPAVNQNKEVQISEGTEIESITKEATEALKEQTEKLTLQDN</sequence>
<dbReference type="eggNOG" id="KOG0504">
    <property type="taxonomic scope" value="Eukaryota"/>
</dbReference>
<dbReference type="EMBL" id="HE978317">
    <property type="protein sequence ID" value="CCK69833.1"/>
    <property type="molecule type" value="Genomic_DNA"/>
</dbReference>
<reference evidence="6" key="2">
    <citation type="submission" date="2012-08" db="EMBL/GenBank/DDBJ databases">
        <title>Genome sequence of Kazachstania naganishii.</title>
        <authorList>
            <person name="Gordon J.L."/>
            <person name="Armisen D."/>
            <person name="Proux-Wera E."/>
            <person name="OhEigeartaigh S.S."/>
            <person name="Byrne K.P."/>
            <person name="Wolfe K.H."/>
        </authorList>
    </citation>
    <scope>NUCLEOTIDE SEQUENCE [LARGE SCALE GENOMIC DNA]</scope>
    <source>
        <strain evidence="6">ATCC MYA-139 / BCRC 22969 / CBS 8797 / CCRC 22969 / KCTC 17520 / NBRC 10181 / NCYC 3082</strain>
    </source>
</reference>
<dbReference type="STRING" id="1071383.J7RK00"/>
<dbReference type="OrthoDB" id="10057496at2759"/>
<dbReference type="GO" id="GO:0042274">
    <property type="term" value="P:ribosomal small subunit biogenesis"/>
    <property type="evidence" value="ECO:0007669"/>
    <property type="project" value="EnsemblFungi"/>
</dbReference>
<keyword evidence="1" id="KW-0677">Repeat</keyword>
<feature type="region of interest" description="Disordered" evidence="4">
    <location>
        <begin position="147"/>
        <end position="186"/>
    </location>
</feature>
<accession>J7RK00</accession>
<evidence type="ECO:0000313" key="6">
    <source>
        <dbReference type="Proteomes" id="UP000006310"/>
    </source>
</evidence>
<dbReference type="HOGENOM" id="CLU_000134_20_0_1"/>
<name>J7RK00_HUIN7</name>
<dbReference type="GO" id="GO:0000056">
    <property type="term" value="P:ribosomal small subunit export from nucleus"/>
    <property type="evidence" value="ECO:0007669"/>
    <property type="project" value="EnsemblFungi"/>
</dbReference>
<gene>
    <name evidence="5" type="primary">KNAG0D00810</name>
    <name evidence="5" type="ordered locus">KNAG_0D00810</name>
</gene>
<feature type="repeat" description="ANK" evidence="3">
    <location>
        <begin position="49"/>
        <end position="70"/>
    </location>
</feature>
<dbReference type="Proteomes" id="UP000006310">
    <property type="component" value="Chromosome 4"/>
</dbReference>
<dbReference type="InterPro" id="IPR002110">
    <property type="entry name" value="Ankyrin_rpt"/>
</dbReference>
<evidence type="ECO:0000256" key="3">
    <source>
        <dbReference type="PROSITE-ProRule" id="PRU00023"/>
    </source>
</evidence>
<dbReference type="Gene3D" id="1.25.40.20">
    <property type="entry name" value="Ankyrin repeat-containing domain"/>
    <property type="match status" value="1"/>
</dbReference>
<evidence type="ECO:0000256" key="4">
    <source>
        <dbReference type="SAM" id="MobiDB-lite"/>
    </source>
</evidence>
<dbReference type="OMA" id="EAENVGW"/>
<dbReference type="PROSITE" id="PS50088">
    <property type="entry name" value="ANK_REPEAT"/>
    <property type="match status" value="2"/>
</dbReference>
<reference evidence="5 6" key="1">
    <citation type="journal article" date="2011" name="Proc. Natl. Acad. Sci. U.S.A.">
        <title>Evolutionary erosion of yeast sex chromosomes by mating-type switching accidents.</title>
        <authorList>
            <person name="Gordon J.L."/>
            <person name="Armisen D."/>
            <person name="Proux-Wera E."/>
            <person name="Oheigeartaigh S.S."/>
            <person name="Byrne K.P."/>
            <person name="Wolfe K.H."/>
        </authorList>
    </citation>
    <scope>NUCLEOTIDE SEQUENCE [LARGE SCALE GENOMIC DNA]</scope>
    <source>
        <strain evidence="6">ATCC MYA-139 / BCRC 22969 / CBS 8797 / CCRC 22969 / KCTC 17520 / NBRC 10181 / NCYC 3082</strain>
    </source>
</reference>
<dbReference type="GO" id="GO:0006970">
    <property type="term" value="P:response to osmotic stress"/>
    <property type="evidence" value="ECO:0007669"/>
    <property type="project" value="EnsemblFungi"/>
</dbReference>
<protein>
    <submittedName>
        <fullName evidence="5">Uncharacterized protein</fullName>
    </submittedName>
</protein>
<dbReference type="PANTHER" id="PTHR24126">
    <property type="entry name" value="ANKYRIN REPEAT, PH AND SEC7 DOMAIN CONTAINING PROTEIN SECG-RELATED"/>
    <property type="match status" value="1"/>
</dbReference>
<keyword evidence="2 3" id="KW-0040">ANK repeat</keyword>
<keyword evidence="6" id="KW-1185">Reference proteome</keyword>
<feature type="compositionally biased region" description="Basic and acidic residues" evidence="4">
    <location>
        <begin position="155"/>
        <end position="164"/>
    </location>
</feature>
<dbReference type="KEGG" id="kng:KNAG_0D00810"/>
<dbReference type="InterPro" id="IPR036770">
    <property type="entry name" value="Ankyrin_rpt-contain_sf"/>
</dbReference>
<proteinExistence type="predicted"/>
<dbReference type="AlphaFoldDB" id="J7RK00"/>
<organism evidence="5 6">
    <name type="scientific">Huiozyma naganishii (strain ATCC MYA-139 / BCRC 22969 / CBS 8797 / KCTC 17520 / NBRC 10181 / NCYC 3082 / Yp74L-3)</name>
    <name type="common">Yeast</name>
    <name type="synonym">Kazachstania naganishii</name>
    <dbReference type="NCBI Taxonomy" id="1071383"/>
    <lineage>
        <taxon>Eukaryota</taxon>
        <taxon>Fungi</taxon>
        <taxon>Dikarya</taxon>
        <taxon>Ascomycota</taxon>
        <taxon>Saccharomycotina</taxon>
        <taxon>Saccharomycetes</taxon>
        <taxon>Saccharomycetales</taxon>
        <taxon>Saccharomycetaceae</taxon>
        <taxon>Huiozyma</taxon>
    </lineage>
</organism>
<evidence type="ECO:0000256" key="2">
    <source>
        <dbReference type="ARBA" id="ARBA00023043"/>
    </source>
</evidence>
<dbReference type="GO" id="GO:0034599">
    <property type="term" value="P:cellular response to oxidative stress"/>
    <property type="evidence" value="ECO:0007669"/>
    <property type="project" value="EnsemblFungi"/>
</dbReference>
<dbReference type="GeneID" id="34525522"/>
<dbReference type="SUPFAM" id="SSF48403">
    <property type="entry name" value="Ankyrin repeat"/>
    <property type="match status" value="1"/>
</dbReference>
<dbReference type="GO" id="GO:0051082">
    <property type="term" value="F:unfolded protein binding"/>
    <property type="evidence" value="ECO:0007669"/>
    <property type="project" value="EnsemblFungi"/>
</dbReference>
<dbReference type="PANTHER" id="PTHR24126:SF14">
    <property type="entry name" value="ANK_REP_REGION DOMAIN-CONTAINING PROTEIN"/>
    <property type="match status" value="1"/>
</dbReference>
<dbReference type="Pfam" id="PF12796">
    <property type="entry name" value="Ank_2"/>
    <property type="match status" value="1"/>
</dbReference>
<evidence type="ECO:0000256" key="1">
    <source>
        <dbReference type="ARBA" id="ARBA00022737"/>
    </source>
</evidence>
<feature type="compositionally biased region" description="Polar residues" evidence="4">
    <location>
        <begin position="171"/>
        <end position="181"/>
    </location>
</feature>